<feature type="domain" description="N-acetyltransferase" evidence="3">
    <location>
        <begin position="3"/>
        <end position="165"/>
    </location>
</feature>
<accession>A0ABX8V595</accession>
<dbReference type="PROSITE" id="PS51186">
    <property type="entry name" value="GNAT"/>
    <property type="match status" value="1"/>
</dbReference>
<keyword evidence="2" id="KW-0012">Acyltransferase</keyword>
<evidence type="ECO:0000313" key="4">
    <source>
        <dbReference type="EMBL" id="QYJ67970.1"/>
    </source>
</evidence>
<keyword evidence="1" id="KW-0808">Transferase</keyword>
<evidence type="ECO:0000256" key="2">
    <source>
        <dbReference type="ARBA" id="ARBA00023315"/>
    </source>
</evidence>
<dbReference type="Pfam" id="PF00583">
    <property type="entry name" value="Acetyltransf_1"/>
    <property type="match status" value="1"/>
</dbReference>
<dbReference type="EMBL" id="CP080429">
    <property type="protein sequence ID" value="QYJ67970.1"/>
    <property type="molecule type" value="Genomic_DNA"/>
</dbReference>
<organism evidence="4 5">
    <name type="scientific">Flavobacterium litorale</name>
    <dbReference type="NCBI Taxonomy" id="2856519"/>
    <lineage>
        <taxon>Bacteria</taxon>
        <taxon>Pseudomonadati</taxon>
        <taxon>Bacteroidota</taxon>
        <taxon>Flavobacteriia</taxon>
        <taxon>Flavobacteriales</taxon>
        <taxon>Flavobacteriaceae</taxon>
        <taxon>Flavobacterium</taxon>
    </lineage>
</organism>
<dbReference type="PANTHER" id="PTHR43072">
    <property type="entry name" value="N-ACETYLTRANSFERASE"/>
    <property type="match status" value="1"/>
</dbReference>
<dbReference type="InterPro" id="IPR000182">
    <property type="entry name" value="GNAT_dom"/>
</dbReference>
<keyword evidence="5" id="KW-1185">Reference proteome</keyword>
<dbReference type="PANTHER" id="PTHR43072:SF23">
    <property type="entry name" value="UPF0039 PROTEIN C11D3.02C"/>
    <property type="match status" value="1"/>
</dbReference>
<dbReference type="InterPro" id="IPR016181">
    <property type="entry name" value="Acyl_CoA_acyltransferase"/>
</dbReference>
<dbReference type="Proteomes" id="UP000825381">
    <property type="component" value="Chromosome"/>
</dbReference>
<dbReference type="Gene3D" id="3.40.630.30">
    <property type="match status" value="1"/>
</dbReference>
<evidence type="ECO:0000259" key="3">
    <source>
        <dbReference type="PROSITE" id="PS51186"/>
    </source>
</evidence>
<proteinExistence type="predicted"/>
<sequence>MNITIQQATMADVTGILPITNHAILHTTAIYDYEPRTLQDMQNWFTTKQQNNFPVLVAIINTTVVGYATYGNFNPKEGYKFCVEYSIYVSENYTGKGIGKLLLTQLIQCAKAQGMHTMIGLIDAENKNSIAFCEKLGFTKAGLLKQVGYKFNRWLDVRFMQLTLT</sequence>
<name>A0ABX8V595_9FLAO</name>
<evidence type="ECO:0000256" key="1">
    <source>
        <dbReference type="ARBA" id="ARBA00022679"/>
    </source>
</evidence>
<reference evidence="4 5" key="1">
    <citation type="submission" date="2021-07" db="EMBL/GenBank/DDBJ databases">
        <title>Flavobacterium WSW3-B6 sp.nov, isolated from seaweed.</title>
        <authorList>
            <person name="Muhammad N."/>
            <person name="Ho H."/>
            <person name="Lee Y.-J."/>
            <person name="Nguyen T."/>
            <person name="Ho J."/>
            <person name="Kim S.-G."/>
        </authorList>
    </citation>
    <scope>NUCLEOTIDE SEQUENCE [LARGE SCALE GENOMIC DNA]</scope>
    <source>
        <strain evidence="4 5">WSW3-B6</strain>
    </source>
</reference>
<gene>
    <name evidence="4" type="ORF">K1I41_10585</name>
</gene>
<protein>
    <submittedName>
        <fullName evidence="4">GNAT family N-acetyltransferase</fullName>
    </submittedName>
</protein>
<dbReference type="RefSeq" id="WP_220640315.1">
    <property type="nucleotide sequence ID" value="NZ_CP080429.1"/>
</dbReference>
<dbReference type="CDD" id="cd04301">
    <property type="entry name" value="NAT_SF"/>
    <property type="match status" value="1"/>
</dbReference>
<dbReference type="SUPFAM" id="SSF55729">
    <property type="entry name" value="Acyl-CoA N-acyltransferases (Nat)"/>
    <property type="match status" value="1"/>
</dbReference>
<evidence type="ECO:0000313" key="5">
    <source>
        <dbReference type="Proteomes" id="UP000825381"/>
    </source>
</evidence>